<feature type="domain" description="BED-type" evidence="5">
    <location>
        <begin position="109"/>
        <end position="151"/>
    </location>
</feature>
<dbReference type="AlphaFoldDB" id="A0A0L0P1Q8"/>
<comment type="caution">
    <text evidence="6">The sequence shown here is derived from an EMBL/GenBank/DDBJ whole genome shotgun (WGS) entry which is preliminary data.</text>
</comment>
<dbReference type="Proteomes" id="UP000037122">
    <property type="component" value="Unassembled WGS sequence"/>
</dbReference>
<evidence type="ECO:0000256" key="1">
    <source>
        <dbReference type="ARBA" id="ARBA00022723"/>
    </source>
</evidence>
<evidence type="ECO:0000256" key="4">
    <source>
        <dbReference type="SAM" id="MobiDB-lite"/>
    </source>
</evidence>
<dbReference type="VEuPathDB" id="FungiDB:CJJ07_005021"/>
<dbReference type="VEuPathDB" id="FungiDB:CJI97_000843"/>
<evidence type="ECO:0000256" key="3">
    <source>
        <dbReference type="ARBA" id="ARBA00022833"/>
    </source>
</evidence>
<evidence type="ECO:0000313" key="7">
    <source>
        <dbReference type="Proteomes" id="UP000037122"/>
    </source>
</evidence>
<keyword evidence="3" id="KW-0862">Zinc</keyword>
<dbReference type="VEuPathDB" id="FungiDB:CJI96_0003273"/>
<feature type="compositionally biased region" description="Low complexity" evidence="4">
    <location>
        <begin position="49"/>
        <end position="61"/>
    </location>
</feature>
<organism evidence="6 7">
    <name type="scientific">Candidozyma auris</name>
    <name type="common">Yeast</name>
    <name type="synonym">Candida auris</name>
    <dbReference type="NCBI Taxonomy" id="498019"/>
    <lineage>
        <taxon>Eukaryota</taxon>
        <taxon>Fungi</taxon>
        <taxon>Dikarya</taxon>
        <taxon>Ascomycota</taxon>
        <taxon>Saccharomycotina</taxon>
        <taxon>Pichiomycetes</taxon>
        <taxon>Metschnikowiaceae</taxon>
        <taxon>Candidozyma</taxon>
    </lineage>
</organism>
<dbReference type="Pfam" id="PF02892">
    <property type="entry name" value="zf-BED"/>
    <property type="match status" value="1"/>
</dbReference>
<feature type="compositionally biased region" description="Basic residues" evidence="4">
    <location>
        <begin position="90"/>
        <end position="100"/>
    </location>
</feature>
<feature type="region of interest" description="Disordered" evidence="4">
    <location>
        <begin position="34"/>
        <end position="100"/>
    </location>
</feature>
<reference evidence="7" key="1">
    <citation type="journal article" date="2015" name="BMC Genomics">
        <title>Draft genome of a commonly misdiagnosed multidrug resistant pathogen Candida auris.</title>
        <authorList>
            <person name="Chatterjee S."/>
            <person name="Alampalli S.V."/>
            <person name="Nageshan R.K."/>
            <person name="Chettiar S.T."/>
            <person name="Joshi S."/>
            <person name="Tatu U.S."/>
        </authorList>
    </citation>
    <scope>NUCLEOTIDE SEQUENCE [LARGE SCALE GENOMIC DNA]</scope>
    <source>
        <strain evidence="7">6684</strain>
    </source>
</reference>
<protein>
    <recommendedName>
        <fullName evidence="5">BED-type domain-containing protein</fullName>
    </recommendedName>
</protein>
<dbReference type="EMBL" id="LGST01000019">
    <property type="protein sequence ID" value="KNE00200.1"/>
    <property type="molecule type" value="Genomic_DNA"/>
</dbReference>
<sequence>MAFPLYPQQGIPRNMNSLNTLLGSVPQLHQQYRSHLPQQLQTGPNASETQQQGTNGQNANAVTLTAETQDGGPKNGKNTDPQLDDEKLRKSERKNRPGQKFGAKKKLWVWTWFVQDLRDPNVAVCDYCGKIITRQPSDKGLPKKLSEHLKTHKLSRDLINTTRPVPVDGNGITYSPGGLLMPNYKNAYNTPSGGNGTSGSSSGNSGAGTTAMGNPQLNNMLQQSLQQNPTMAQNHPESEEMHQQKPAKYRRTANMMNGVQGGVGSVSVGGNGSSSRINSIGGVNSVNSVDDRLQLHPLNNHRRNATQQSSLNSPAGAQYGGRRFISPNFDNTPYSVQKFHRHLLAFLTENKLSVRLLKLHSFQQLIYDLRPDSITDLLELTDLYSSIMEVSRVDTDPSAQDGHQTSLAESSVVNTLAQNLSRGD</sequence>
<dbReference type="VEuPathDB" id="FungiDB:QG37_02737"/>
<dbReference type="VEuPathDB" id="FungiDB:B9J08_000825"/>
<evidence type="ECO:0000256" key="2">
    <source>
        <dbReference type="ARBA" id="ARBA00022771"/>
    </source>
</evidence>
<gene>
    <name evidence="6" type="ORF">QG37_02737</name>
</gene>
<feature type="compositionally biased region" description="Low complexity" evidence="4">
    <location>
        <begin position="198"/>
        <end position="215"/>
    </location>
</feature>
<evidence type="ECO:0000313" key="6">
    <source>
        <dbReference type="EMBL" id="KNE00200.1"/>
    </source>
</evidence>
<keyword evidence="1" id="KW-0479">Metal-binding</keyword>
<feature type="region of interest" description="Disordered" evidence="4">
    <location>
        <begin position="190"/>
        <end position="215"/>
    </location>
</feature>
<proteinExistence type="predicted"/>
<name>A0A0L0P1Q8_CANAR</name>
<feature type="compositionally biased region" description="Polar residues" evidence="4">
    <location>
        <begin position="34"/>
        <end position="48"/>
    </location>
</feature>
<evidence type="ECO:0000259" key="5">
    <source>
        <dbReference type="Pfam" id="PF02892"/>
    </source>
</evidence>
<dbReference type="GO" id="GO:0008270">
    <property type="term" value="F:zinc ion binding"/>
    <property type="evidence" value="ECO:0007669"/>
    <property type="project" value="UniProtKB-KW"/>
</dbReference>
<dbReference type="InterPro" id="IPR003656">
    <property type="entry name" value="Znf_BED"/>
</dbReference>
<dbReference type="VEuPathDB" id="FungiDB:CJJ09_002786"/>
<dbReference type="GO" id="GO:0003677">
    <property type="term" value="F:DNA binding"/>
    <property type="evidence" value="ECO:0007669"/>
    <property type="project" value="InterPro"/>
</dbReference>
<accession>A0A0L0P1Q8</accession>
<keyword evidence="2" id="KW-0863">Zinc-finger</keyword>